<dbReference type="SMART" id="SM00209">
    <property type="entry name" value="TSP1"/>
    <property type="match status" value="6"/>
</dbReference>
<dbReference type="SMART" id="SM00408">
    <property type="entry name" value="IGc2"/>
    <property type="match status" value="1"/>
</dbReference>
<dbReference type="PANTHER" id="PTHR13723:SF313">
    <property type="entry name" value="PEPTIDASE M12B DOMAIN-CONTAINING PROTEIN"/>
    <property type="match status" value="1"/>
</dbReference>
<protein>
    <recommendedName>
        <fullName evidence="7">Ig-like domain-containing protein</fullName>
    </recommendedName>
</protein>
<evidence type="ECO:0000256" key="2">
    <source>
        <dbReference type="ARBA" id="ARBA00022525"/>
    </source>
</evidence>
<dbReference type="InterPro" id="IPR050439">
    <property type="entry name" value="ADAMTS_ADAMTS-like"/>
</dbReference>
<feature type="region of interest" description="Disordered" evidence="6">
    <location>
        <begin position="1097"/>
        <end position="1162"/>
    </location>
</feature>
<dbReference type="CDD" id="cd00096">
    <property type="entry name" value="Ig"/>
    <property type="match status" value="1"/>
</dbReference>
<evidence type="ECO:0000313" key="8">
    <source>
        <dbReference type="EMBL" id="CAL4085683.1"/>
    </source>
</evidence>
<feature type="compositionally biased region" description="Basic residues" evidence="6">
    <location>
        <begin position="962"/>
        <end position="971"/>
    </location>
</feature>
<comment type="subcellular location">
    <subcellularLocation>
        <location evidence="1">Secreted</location>
    </subcellularLocation>
</comment>
<proteinExistence type="predicted"/>
<dbReference type="InterPro" id="IPR013273">
    <property type="entry name" value="ADAMTS/ADAMTS-like"/>
</dbReference>
<dbReference type="InterPro" id="IPR003599">
    <property type="entry name" value="Ig_sub"/>
</dbReference>
<dbReference type="Pfam" id="PF19030">
    <property type="entry name" value="TSP1_ADAMTS"/>
    <property type="match status" value="6"/>
</dbReference>
<feature type="region of interest" description="Disordered" evidence="6">
    <location>
        <begin position="1042"/>
        <end position="1064"/>
    </location>
</feature>
<dbReference type="InterPro" id="IPR045371">
    <property type="entry name" value="ADAMTS_CR_3"/>
</dbReference>
<dbReference type="PANTHER" id="PTHR13723">
    <property type="entry name" value="ADAMTS A DISINTEGRIN AND METALLOPROTEASE WITH THROMBOSPONDIN MOTIFS PROTEASE"/>
    <property type="match status" value="1"/>
</dbReference>
<dbReference type="GO" id="GO:0030198">
    <property type="term" value="P:extracellular matrix organization"/>
    <property type="evidence" value="ECO:0007669"/>
    <property type="project" value="InterPro"/>
</dbReference>
<dbReference type="EMBL" id="CAXKWB010007118">
    <property type="protein sequence ID" value="CAL4085683.1"/>
    <property type="molecule type" value="Genomic_DNA"/>
</dbReference>
<keyword evidence="2" id="KW-0964">Secreted</keyword>
<sequence length="1184" mass="130370">MQSRRCMDHNGCRGDSVRYRVCNDVSCEKNAQEFRAVQCAEYDGLPHDGKLYEWEPALSEEPCSLTCRAKGGGPVVTLNSRVHDGTRCYDGQDDHMCINGRCQKIGCDKTLGSGLELDECGKCGGNGSTCNRPDYYWDSQPTGPCSTTCGGGYQILSSVCLDRKDSRVNEDRCDPSTRPHSLTTTCNDHTCPTRWQTGSWASCSASCGTGYQLREVYCTEPRGRDHVKVADHYCTNKRSSDSQDSHMCIDWKHIHGGVSLMTPIGSVKGSTAYPILGSIRGHTSYPTIGPIKGCIMDPTIGPIKGYTRHPISALPQHHQFTTSWWGEEAGGGVGLASEEGVAPLMPRPQALTTDQQVPSEPTYMTGNWSACSVTCGDGIRTRSVTCKIFLEFSRTVAVLPDDQCPGIKPPSSNGCVLPPCPHAMTRDAAHEPSIASLEDPNESFHINKDTDADGPKVHETPFLPLLVDEDAANTPQAEDEDVLAMSTGDLPIPQAQAYNKPHPALHSFEAPGEHQQFVPDDPMHGSHFDHYDSYEMANNKAHRRPVIGRTADMNSIEIDLGGGEDAGSYPGSYLVGEGDDYKWTTSGFSPCSVSCLGGVQESVVRCIRKQDEKIVDPGLCQLTERPDMITRTCNDQPCPPRWNITDFNTCSQQCGGGIQVREVVCIHEVTRGGRNTLVVPDSLCPQPPPHAQRHCNMLDCMPQWTPGKWSKCSKTCGGGVKTREVTCQQTLSLGQVVDKPHTDCPRRRPAHIRKCNKRACHSNTIGGQISHLDHPIIYAQIRQNYVQSKFMKKLTLKVGGSATVFRGVMVKVKCPVRRFDRSRITWWFEGSQVGTAGNSIVTSKGVLKIRKVQYVDAGVYICRAGLSEAKLRLMVKALPASFSSSEERNPPGGERNEVSQIGYGSQMKSNNNKYNKDYKTSWMSSGSERRKGRRRDRDRKKNKAERKQVSANEKKAKERARSGRRRNKPNKQNKPSPTQTTIRPILPYPSSHKVETLGEGPFKASSKNIHTVEEVSSNESSNAFDTGQAASRHDYVYGTVTHHTSATSSDKDEPPQGKGPLDKWDFGSNIFGSINHLTDENIVSKEIPPVFGKVNHHSEEHEQELSKIKPKSKGSRITSDEHHVFGTITHHKPPATTNLTDPPERTPIYSLESSGNSIEDDLKSLGNKLSLSEESSVSNNQNSF</sequence>
<organism evidence="8 9">
    <name type="scientific">Meganyctiphanes norvegica</name>
    <name type="common">Northern krill</name>
    <name type="synonym">Thysanopoda norvegica</name>
    <dbReference type="NCBI Taxonomy" id="48144"/>
    <lineage>
        <taxon>Eukaryota</taxon>
        <taxon>Metazoa</taxon>
        <taxon>Ecdysozoa</taxon>
        <taxon>Arthropoda</taxon>
        <taxon>Crustacea</taxon>
        <taxon>Multicrustacea</taxon>
        <taxon>Malacostraca</taxon>
        <taxon>Eumalacostraca</taxon>
        <taxon>Eucarida</taxon>
        <taxon>Euphausiacea</taxon>
        <taxon>Euphausiidae</taxon>
        <taxon>Meganyctiphanes</taxon>
    </lineage>
</organism>
<dbReference type="InterPro" id="IPR000884">
    <property type="entry name" value="TSP1_rpt"/>
</dbReference>
<accession>A0AAV2QHL9</accession>
<dbReference type="InterPro" id="IPR013783">
    <property type="entry name" value="Ig-like_fold"/>
</dbReference>
<feature type="compositionally biased region" description="Basic residues" evidence="6">
    <location>
        <begin position="930"/>
        <end position="944"/>
    </location>
</feature>
<name>A0AAV2QHL9_MEGNR</name>
<comment type="caution">
    <text evidence="8">The sequence shown here is derived from an EMBL/GenBank/DDBJ whole genome shotgun (WGS) entry which is preliminary data.</text>
</comment>
<reference evidence="8 9" key="1">
    <citation type="submission" date="2024-05" db="EMBL/GenBank/DDBJ databases">
        <authorList>
            <person name="Wallberg A."/>
        </authorList>
    </citation>
    <scope>NUCLEOTIDE SEQUENCE [LARGE SCALE GENOMIC DNA]</scope>
</reference>
<feature type="compositionally biased region" description="Basic and acidic residues" evidence="6">
    <location>
        <begin position="1097"/>
        <end position="1107"/>
    </location>
</feature>
<keyword evidence="9" id="KW-1185">Reference proteome</keyword>
<dbReference type="PROSITE" id="PS50835">
    <property type="entry name" value="IG_LIKE"/>
    <property type="match status" value="1"/>
</dbReference>
<dbReference type="Pfam" id="PF19236">
    <property type="entry name" value="ADAMTS_CR_3"/>
    <property type="match status" value="1"/>
</dbReference>
<dbReference type="GO" id="GO:0031012">
    <property type="term" value="C:extracellular matrix"/>
    <property type="evidence" value="ECO:0007669"/>
    <property type="project" value="TreeGrafter"/>
</dbReference>
<gene>
    <name evidence="8" type="ORF">MNOR_LOCUS12782</name>
</gene>
<feature type="compositionally biased region" description="Basic and acidic residues" evidence="6">
    <location>
        <begin position="1049"/>
        <end position="1064"/>
    </location>
</feature>
<feature type="region of interest" description="Disordered" evidence="6">
    <location>
        <begin position="881"/>
        <end position="1002"/>
    </location>
</feature>
<feature type="compositionally biased region" description="Polar residues" evidence="6">
    <location>
        <begin position="972"/>
        <end position="982"/>
    </location>
</feature>
<evidence type="ECO:0000256" key="5">
    <source>
        <dbReference type="ARBA" id="ARBA00023157"/>
    </source>
</evidence>
<evidence type="ECO:0000313" key="9">
    <source>
        <dbReference type="Proteomes" id="UP001497623"/>
    </source>
</evidence>
<dbReference type="GO" id="GO:0005576">
    <property type="term" value="C:extracellular region"/>
    <property type="evidence" value="ECO:0007669"/>
    <property type="project" value="UniProtKB-SubCell"/>
</dbReference>
<dbReference type="PROSITE" id="PS50092">
    <property type="entry name" value="TSP1"/>
    <property type="match status" value="4"/>
</dbReference>
<dbReference type="InterPro" id="IPR036179">
    <property type="entry name" value="Ig-like_dom_sf"/>
</dbReference>
<feature type="compositionally biased region" description="Polar residues" evidence="6">
    <location>
        <begin position="898"/>
        <end position="907"/>
    </location>
</feature>
<evidence type="ECO:0000256" key="1">
    <source>
        <dbReference type="ARBA" id="ARBA00004613"/>
    </source>
</evidence>
<evidence type="ECO:0000256" key="6">
    <source>
        <dbReference type="SAM" id="MobiDB-lite"/>
    </source>
</evidence>
<dbReference type="AlphaFoldDB" id="A0AAV2QHL9"/>
<dbReference type="Proteomes" id="UP001497623">
    <property type="component" value="Unassembled WGS sequence"/>
</dbReference>
<dbReference type="PRINTS" id="PR01857">
    <property type="entry name" value="ADAMTSFAMILY"/>
</dbReference>
<keyword evidence="4" id="KW-0677">Repeat</keyword>
<feature type="domain" description="Ig-like" evidence="7">
    <location>
        <begin position="775"/>
        <end position="872"/>
    </location>
</feature>
<evidence type="ECO:0000256" key="4">
    <source>
        <dbReference type="ARBA" id="ARBA00022737"/>
    </source>
</evidence>
<keyword evidence="3" id="KW-0732">Signal</keyword>
<feature type="compositionally biased region" description="Basic and acidic residues" evidence="6">
    <location>
        <begin position="885"/>
        <end position="897"/>
    </location>
</feature>
<dbReference type="Gene3D" id="2.20.100.10">
    <property type="entry name" value="Thrombospondin type-1 (TSP1) repeat"/>
    <property type="match status" value="6"/>
</dbReference>
<dbReference type="InterPro" id="IPR007110">
    <property type="entry name" value="Ig-like_dom"/>
</dbReference>
<feature type="compositionally biased region" description="Basic and acidic residues" evidence="6">
    <location>
        <begin position="945"/>
        <end position="961"/>
    </location>
</feature>
<evidence type="ECO:0000259" key="7">
    <source>
        <dbReference type="PROSITE" id="PS50835"/>
    </source>
</evidence>
<dbReference type="InterPro" id="IPR036383">
    <property type="entry name" value="TSP1_rpt_sf"/>
</dbReference>
<dbReference type="SUPFAM" id="SSF82895">
    <property type="entry name" value="TSP-1 type 1 repeat"/>
    <property type="match status" value="6"/>
</dbReference>
<keyword evidence="5" id="KW-1015">Disulfide bond</keyword>
<dbReference type="InterPro" id="IPR003598">
    <property type="entry name" value="Ig_sub2"/>
</dbReference>
<dbReference type="FunFam" id="2.20.100.10:FF:000005">
    <property type="entry name" value="ADAM metallopeptidase with thrombospondin type 1 motif 9"/>
    <property type="match status" value="1"/>
</dbReference>
<dbReference type="Gene3D" id="2.60.40.10">
    <property type="entry name" value="Immunoglobulins"/>
    <property type="match status" value="1"/>
</dbReference>
<dbReference type="SUPFAM" id="SSF48726">
    <property type="entry name" value="Immunoglobulin"/>
    <property type="match status" value="1"/>
</dbReference>
<feature type="non-terminal residue" evidence="8">
    <location>
        <position position="1184"/>
    </location>
</feature>
<dbReference type="SMART" id="SM00409">
    <property type="entry name" value="IG"/>
    <property type="match status" value="1"/>
</dbReference>
<evidence type="ECO:0000256" key="3">
    <source>
        <dbReference type="ARBA" id="ARBA00022729"/>
    </source>
</evidence>